<reference evidence="2" key="1">
    <citation type="journal article" date="2023" name="Mol. Phylogenet. Evol.">
        <title>Genome-scale phylogeny and comparative genomics of the fungal order Sordariales.</title>
        <authorList>
            <person name="Hensen N."/>
            <person name="Bonometti L."/>
            <person name="Westerberg I."/>
            <person name="Brannstrom I.O."/>
            <person name="Guillou S."/>
            <person name="Cros-Aarteil S."/>
            <person name="Calhoun S."/>
            <person name="Haridas S."/>
            <person name="Kuo A."/>
            <person name="Mondo S."/>
            <person name="Pangilinan J."/>
            <person name="Riley R."/>
            <person name="LaButti K."/>
            <person name="Andreopoulos B."/>
            <person name="Lipzen A."/>
            <person name="Chen C."/>
            <person name="Yan M."/>
            <person name="Daum C."/>
            <person name="Ng V."/>
            <person name="Clum A."/>
            <person name="Steindorff A."/>
            <person name="Ohm R.A."/>
            <person name="Martin F."/>
            <person name="Silar P."/>
            <person name="Natvig D.O."/>
            <person name="Lalanne C."/>
            <person name="Gautier V."/>
            <person name="Ament-Velasquez S.L."/>
            <person name="Kruys A."/>
            <person name="Hutchinson M.I."/>
            <person name="Powell A.J."/>
            <person name="Barry K."/>
            <person name="Miller A.N."/>
            <person name="Grigoriev I.V."/>
            <person name="Debuchy R."/>
            <person name="Gladieux P."/>
            <person name="Hiltunen Thoren M."/>
            <person name="Johannesson H."/>
        </authorList>
    </citation>
    <scope>NUCLEOTIDE SEQUENCE</scope>
    <source>
        <strain evidence="2">CBS 315.58</strain>
    </source>
</reference>
<proteinExistence type="predicted"/>
<protein>
    <submittedName>
        <fullName evidence="2">Uncharacterized protein</fullName>
    </submittedName>
</protein>
<sequence>MSSKPGSELPDQDPEAGLGFSSPIGPHLPQYQTLQPLRYTAAANAAHSSATAHTSPPPRVPETLAGDNTTQSRTPAKATAIPNVSDSGLTGGTLGCPLWHRGPIPLFDSVIRVMARGCRGFVDLVRRATYLLFPPGRQPQLDHCGALSTELELWVDGMLYLLTGYGNCSAGLGGRSEDSSPPCNGARRRGRGMAKILIIECGLPASSLLTGF</sequence>
<comment type="caution">
    <text evidence="2">The sequence shown here is derived from an EMBL/GenBank/DDBJ whole genome shotgun (WGS) entry which is preliminary data.</text>
</comment>
<dbReference type="AlphaFoldDB" id="A0AAN6XQH6"/>
<gene>
    <name evidence="2" type="ORF">QBC40DRAFT_292264</name>
</gene>
<feature type="compositionally biased region" description="Low complexity" evidence="1">
    <location>
        <begin position="40"/>
        <end position="54"/>
    </location>
</feature>
<feature type="region of interest" description="Disordered" evidence="1">
    <location>
        <begin position="1"/>
        <end position="84"/>
    </location>
</feature>
<dbReference type="EMBL" id="MU863878">
    <property type="protein sequence ID" value="KAK4205068.1"/>
    <property type="molecule type" value="Genomic_DNA"/>
</dbReference>
<evidence type="ECO:0000313" key="3">
    <source>
        <dbReference type="Proteomes" id="UP001303160"/>
    </source>
</evidence>
<name>A0AAN6XQH6_9PEZI</name>
<organism evidence="2 3">
    <name type="scientific">Triangularia verruculosa</name>
    <dbReference type="NCBI Taxonomy" id="2587418"/>
    <lineage>
        <taxon>Eukaryota</taxon>
        <taxon>Fungi</taxon>
        <taxon>Dikarya</taxon>
        <taxon>Ascomycota</taxon>
        <taxon>Pezizomycotina</taxon>
        <taxon>Sordariomycetes</taxon>
        <taxon>Sordariomycetidae</taxon>
        <taxon>Sordariales</taxon>
        <taxon>Podosporaceae</taxon>
        <taxon>Triangularia</taxon>
    </lineage>
</organism>
<accession>A0AAN6XQH6</accession>
<keyword evidence="3" id="KW-1185">Reference proteome</keyword>
<reference evidence="2" key="2">
    <citation type="submission" date="2023-05" db="EMBL/GenBank/DDBJ databases">
        <authorList>
            <consortium name="Lawrence Berkeley National Laboratory"/>
            <person name="Steindorff A."/>
            <person name="Hensen N."/>
            <person name="Bonometti L."/>
            <person name="Westerberg I."/>
            <person name="Brannstrom I.O."/>
            <person name="Guillou S."/>
            <person name="Cros-Aarteil S."/>
            <person name="Calhoun S."/>
            <person name="Haridas S."/>
            <person name="Kuo A."/>
            <person name="Mondo S."/>
            <person name="Pangilinan J."/>
            <person name="Riley R."/>
            <person name="Labutti K."/>
            <person name="Andreopoulos B."/>
            <person name="Lipzen A."/>
            <person name="Chen C."/>
            <person name="Yanf M."/>
            <person name="Daum C."/>
            <person name="Ng V."/>
            <person name="Clum A."/>
            <person name="Ohm R."/>
            <person name="Martin F."/>
            <person name="Silar P."/>
            <person name="Natvig D."/>
            <person name="Lalanne C."/>
            <person name="Gautier V."/>
            <person name="Ament-Velasquez S.L."/>
            <person name="Kruys A."/>
            <person name="Hutchinson M.I."/>
            <person name="Powell A.J."/>
            <person name="Barry K."/>
            <person name="Miller A.N."/>
            <person name="Grigoriev I.V."/>
            <person name="Debuchy R."/>
            <person name="Gladieux P."/>
            <person name="Thoren M.H."/>
            <person name="Johannesson H."/>
        </authorList>
    </citation>
    <scope>NUCLEOTIDE SEQUENCE</scope>
    <source>
        <strain evidence="2">CBS 315.58</strain>
    </source>
</reference>
<dbReference type="Proteomes" id="UP001303160">
    <property type="component" value="Unassembled WGS sequence"/>
</dbReference>
<evidence type="ECO:0000256" key="1">
    <source>
        <dbReference type="SAM" id="MobiDB-lite"/>
    </source>
</evidence>
<evidence type="ECO:0000313" key="2">
    <source>
        <dbReference type="EMBL" id="KAK4205068.1"/>
    </source>
</evidence>